<keyword evidence="3" id="KW-1185">Reference proteome</keyword>
<evidence type="ECO:0008006" key="4">
    <source>
        <dbReference type="Google" id="ProtNLM"/>
    </source>
</evidence>
<dbReference type="RefSeq" id="WP_320004591.1">
    <property type="nucleotide sequence ID" value="NZ_JAUHJS010000005.1"/>
</dbReference>
<name>A0ABT8F6G4_9BACT</name>
<protein>
    <recommendedName>
        <fullName evidence="4">Lipoprotein</fullName>
    </recommendedName>
</protein>
<evidence type="ECO:0000313" key="3">
    <source>
        <dbReference type="Proteomes" id="UP001168552"/>
    </source>
</evidence>
<evidence type="ECO:0000313" key="2">
    <source>
        <dbReference type="EMBL" id="MDN4166057.1"/>
    </source>
</evidence>
<dbReference type="EMBL" id="JAUHJS010000005">
    <property type="protein sequence ID" value="MDN4166057.1"/>
    <property type="molecule type" value="Genomic_DNA"/>
</dbReference>
<comment type="caution">
    <text evidence="2">The sequence shown here is derived from an EMBL/GenBank/DDBJ whole genome shotgun (WGS) entry which is preliminary data.</text>
</comment>
<proteinExistence type="predicted"/>
<dbReference type="PROSITE" id="PS51257">
    <property type="entry name" value="PROKAR_LIPOPROTEIN"/>
    <property type="match status" value="1"/>
</dbReference>
<sequence length="147" mass="15899">MKRNTITLLAFALLSVFYSCTQDDKSSDASLQVSLIAPNGGRLAESEQQVSQWIETDLKAKFGTKKEFSLPQITYFAIKDGVIASISYTLEDGSSNNFIVKKGEGDEKTYKIACSGDACCQIIGTESGGTVEFTCSCNDCAVSYEVL</sequence>
<feature type="chain" id="PRO_5045841800" description="Lipoprotein" evidence="1">
    <location>
        <begin position="22"/>
        <end position="147"/>
    </location>
</feature>
<dbReference type="Proteomes" id="UP001168552">
    <property type="component" value="Unassembled WGS sequence"/>
</dbReference>
<feature type="signal peptide" evidence="1">
    <location>
        <begin position="1"/>
        <end position="21"/>
    </location>
</feature>
<evidence type="ECO:0000256" key="1">
    <source>
        <dbReference type="SAM" id="SignalP"/>
    </source>
</evidence>
<keyword evidence="1" id="KW-0732">Signal</keyword>
<organism evidence="2 3">
    <name type="scientific">Shiella aurantiaca</name>
    <dbReference type="NCBI Taxonomy" id="3058365"/>
    <lineage>
        <taxon>Bacteria</taxon>
        <taxon>Pseudomonadati</taxon>
        <taxon>Bacteroidota</taxon>
        <taxon>Cytophagia</taxon>
        <taxon>Cytophagales</taxon>
        <taxon>Shiellaceae</taxon>
        <taxon>Shiella</taxon>
    </lineage>
</organism>
<accession>A0ABT8F6G4</accession>
<reference evidence="2" key="1">
    <citation type="submission" date="2023-06" db="EMBL/GenBank/DDBJ databases">
        <title>Cytophagales bacterium Strain LB-30, isolated from soil.</title>
        <authorList>
            <person name="Liu B."/>
        </authorList>
    </citation>
    <scope>NUCLEOTIDE SEQUENCE</scope>
    <source>
        <strain evidence="2">LB-30</strain>
    </source>
</reference>
<gene>
    <name evidence="2" type="ORF">QWY31_11125</name>
</gene>